<dbReference type="SMART" id="SM00147">
    <property type="entry name" value="RasGEF"/>
    <property type="match status" value="1"/>
</dbReference>
<protein>
    <recommendedName>
        <fullName evidence="3">Ras-GEF domain-containing protein</fullName>
    </recommendedName>
</protein>
<keyword evidence="5" id="KW-1185">Reference proteome</keyword>
<dbReference type="Pfam" id="PF00617">
    <property type="entry name" value="RasGEF"/>
    <property type="match status" value="1"/>
</dbReference>
<dbReference type="Gene3D" id="1.10.840.10">
    <property type="entry name" value="Ras guanine-nucleotide exchange factors catalytic domain"/>
    <property type="match status" value="1"/>
</dbReference>
<evidence type="ECO:0000313" key="4">
    <source>
        <dbReference type="EMBL" id="ETE56927.1"/>
    </source>
</evidence>
<organism evidence="4 5">
    <name type="scientific">Ophiophagus hannah</name>
    <name type="common">King cobra</name>
    <name type="synonym">Naja hannah</name>
    <dbReference type="NCBI Taxonomy" id="8665"/>
    <lineage>
        <taxon>Eukaryota</taxon>
        <taxon>Metazoa</taxon>
        <taxon>Chordata</taxon>
        <taxon>Craniata</taxon>
        <taxon>Vertebrata</taxon>
        <taxon>Euteleostomi</taxon>
        <taxon>Lepidosauria</taxon>
        <taxon>Squamata</taxon>
        <taxon>Bifurcata</taxon>
        <taxon>Unidentata</taxon>
        <taxon>Episquamata</taxon>
        <taxon>Toxicofera</taxon>
        <taxon>Serpentes</taxon>
        <taxon>Colubroidea</taxon>
        <taxon>Elapidae</taxon>
        <taxon>Elapinae</taxon>
        <taxon>Ophiophagus</taxon>
    </lineage>
</organism>
<accession>V8N5U6</accession>
<dbReference type="InterPro" id="IPR023578">
    <property type="entry name" value="Ras_GEF_dom_sf"/>
</dbReference>
<dbReference type="GO" id="GO:0005886">
    <property type="term" value="C:plasma membrane"/>
    <property type="evidence" value="ECO:0007669"/>
    <property type="project" value="TreeGrafter"/>
</dbReference>
<proteinExistence type="predicted"/>
<dbReference type="Proteomes" id="UP000018936">
    <property type="component" value="Unassembled WGS sequence"/>
</dbReference>
<reference evidence="4 5" key="1">
    <citation type="journal article" date="2013" name="Proc. Natl. Acad. Sci. U.S.A.">
        <title>The king cobra genome reveals dynamic gene evolution and adaptation in the snake venom system.</title>
        <authorList>
            <person name="Vonk F.J."/>
            <person name="Casewell N.R."/>
            <person name="Henkel C.V."/>
            <person name="Heimberg A.M."/>
            <person name="Jansen H.J."/>
            <person name="McCleary R.J."/>
            <person name="Kerkkamp H.M."/>
            <person name="Vos R.A."/>
            <person name="Guerreiro I."/>
            <person name="Calvete J.J."/>
            <person name="Wuster W."/>
            <person name="Woods A.E."/>
            <person name="Logan J.M."/>
            <person name="Harrison R.A."/>
            <person name="Castoe T.A."/>
            <person name="de Koning A.P."/>
            <person name="Pollock D.D."/>
            <person name="Yandell M."/>
            <person name="Calderon D."/>
            <person name="Renjifo C."/>
            <person name="Currier R.B."/>
            <person name="Salgado D."/>
            <person name="Pla D."/>
            <person name="Sanz L."/>
            <person name="Hyder A.S."/>
            <person name="Ribeiro J.M."/>
            <person name="Arntzen J.W."/>
            <person name="van den Thillart G.E."/>
            <person name="Boetzer M."/>
            <person name="Pirovano W."/>
            <person name="Dirks R.P."/>
            <person name="Spaink H.P."/>
            <person name="Duboule D."/>
            <person name="McGlinn E."/>
            <person name="Kini R.M."/>
            <person name="Richardson M.K."/>
        </authorList>
    </citation>
    <scope>NUCLEOTIDE SEQUENCE</scope>
    <source>
        <tissue evidence="4">Blood</tissue>
    </source>
</reference>
<sequence length="135" mass="15623">DLFLRLVPHECLGSTWSQRDKKGHEDDCPTVRATVAQFNLVANAVIFSCLWDTGLRAAQRARLLEKWICVAEECLLHRNFSSLYAVVSALQSTPLHRLKRTWEETSRESTRCYEELSTICSEQDNYSQSRQLLFQ</sequence>
<dbReference type="SUPFAM" id="SSF48366">
    <property type="entry name" value="Ras GEF"/>
    <property type="match status" value="1"/>
</dbReference>
<dbReference type="PANTHER" id="PTHR23113">
    <property type="entry name" value="GUANINE NUCLEOTIDE EXCHANGE FACTOR"/>
    <property type="match status" value="1"/>
</dbReference>
<dbReference type="AlphaFoldDB" id="V8N5U6"/>
<dbReference type="InterPro" id="IPR008937">
    <property type="entry name" value="Ras-like_GEF"/>
</dbReference>
<dbReference type="PROSITE" id="PS50009">
    <property type="entry name" value="RASGEF_CAT"/>
    <property type="match status" value="1"/>
</dbReference>
<evidence type="ECO:0000256" key="1">
    <source>
        <dbReference type="ARBA" id="ARBA00022658"/>
    </source>
</evidence>
<dbReference type="InterPro" id="IPR036964">
    <property type="entry name" value="RASGEF_cat_dom_sf"/>
</dbReference>
<name>V8N5U6_OPHHA</name>
<keyword evidence="1 2" id="KW-0344">Guanine-nucleotide releasing factor</keyword>
<feature type="non-terminal residue" evidence="4">
    <location>
        <position position="135"/>
    </location>
</feature>
<dbReference type="OrthoDB" id="9046757at2759"/>
<dbReference type="EMBL" id="AZIM01010913">
    <property type="protein sequence ID" value="ETE56927.1"/>
    <property type="molecule type" value="Genomic_DNA"/>
</dbReference>
<dbReference type="PANTHER" id="PTHR23113:SF350">
    <property type="entry name" value="RAL GUANINE NUCLEOTIDE DISSOCIATION STIMULATOR-LIKE 2 ISOFORM X1"/>
    <property type="match status" value="1"/>
</dbReference>
<evidence type="ECO:0000256" key="2">
    <source>
        <dbReference type="PROSITE-ProRule" id="PRU00168"/>
    </source>
</evidence>
<comment type="caution">
    <text evidence="4">The sequence shown here is derived from an EMBL/GenBank/DDBJ whole genome shotgun (WGS) entry which is preliminary data.</text>
</comment>
<feature type="non-terminal residue" evidence="4">
    <location>
        <position position="1"/>
    </location>
</feature>
<evidence type="ECO:0000313" key="5">
    <source>
        <dbReference type="Proteomes" id="UP000018936"/>
    </source>
</evidence>
<evidence type="ECO:0000259" key="3">
    <source>
        <dbReference type="PROSITE" id="PS50009"/>
    </source>
</evidence>
<dbReference type="InterPro" id="IPR001895">
    <property type="entry name" value="RASGEF_cat_dom"/>
</dbReference>
<dbReference type="GO" id="GO:0005085">
    <property type="term" value="F:guanyl-nucleotide exchange factor activity"/>
    <property type="evidence" value="ECO:0007669"/>
    <property type="project" value="UniProtKB-KW"/>
</dbReference>
<feature type="domain" description="Ras-GEF" evidence="3">
    <location>
        <begin position="1"/>
        <end position="135"/>
    </location>
</feature>
<gene>
    <name evidence="4" type="ORF">L345_17361</name>
</gene>
<dbReference type="GO" id="GO:0007265">
    <property type="term" value="P:Ras protein signal transduction"/>
    <property type="evidence" value="ECO:0007669"/>
    <property type="project" value="TreeGrafter"/>
</dbReference>